<evidence type="ECO:0000256" key="6">
    <source>
        <dbReference type="ARBA" id="ARBA00023235"/>
    </source>
</evidence>
<dbReference type="PROSITE" id="PS00710">
    <property type="entry name" value="PGM_PMM"/>
    <property type="match status" value="1"/>
</dbReference>
<sequence>MLDPIIERKARGWLSPEFGAEVNAELRELFQKQAWEELTDRFYQGLEFGTGGIRGVLGAGTNRMNEIVVRMTTQGLANYILKHGETEKLSVAIAHDPRRKSAEFALETALVLTANGITAYLFPELRPTPTLSFAVRYLKATAGVVITASHNPPEYNGYKVSWSDGGQIVPPHDQGIIGEVRRVTALDQVKRFSREQAEREGLLRWLGPEVDEAYLNAVAAQVIQPGVIAGAADSLGLVYTPLHGTGSTMVPRALERMGLKKVEVLASQRDPDPEFTTVKSPNPEEKAALKLAIERARETGASLVIATDPDCDRMGLAFRDSRDEFVLLNGNQIGSILCHYVLDQLSRAKRLPARPVIIKTIVTTELQRTIAASFGAEVIDVLTGFKYIAEQIRLIEESGDGRSFVFGGEESYGYLAGTYARDKDGVVSSQLAAEIAAFCFSRGITLGDYLDEIYSGYGYYLEKGRSLTLAGQKGAEQITGLMEHFRGNTPAAISGSRLTGYWDLIPGERVDLPGGARVKTNLPRANVLIFYLEDKSILALRPSGTEPKVKFYFFVSKPVGKGVDLEAVKKEAADRLDRLERDFMELVSRTLEGK</sequence>
<evidence type="ECO:0000259" key="9">
    <source>
        <dbReference type="Pfam" id="PF02878"/>
    </source>
</evidence>
<proteinExistence type="inferred from homology"/>
<feature type="domain" description="Alpha-D-phosphohexomutase alpha/beta/alpha" evidence="11">
    <location>
        <begin position="329"/>
        <end position="455"/>
    </location>
</feature>
<evidence type="ECO:0000256" key="5">
    <source>
        <dbReference type="ARBA" id="ARBA00022842"/>
    </source>
</evidence>
<dbReference type="InterPro" id="IPR016055">
    <property type="entry name" value="A-D-PHexomutase_a/b/a-I/II/III"/>
</dbReference>
<dbReference type="InterPro" id="IPR005844">
    <property type="entry name" value="A-D-PHexomutase_a/b/a-I"/>
</dbReference>
<dbReference type="InterPro" id="IPR005846">
    <property type="entry name" value="A-D-PHexomutase_a/b/a-III"/>
</dbReference>
<name>A0A1F5YYK9_9BACT</name>
<keyword evidence="6" id="KW-0413">Isomerase</keyword>
<dbReference type="AlphaFoldDB" id="A0A1F5YYK9"/>
<dbReference type="InterPro" id="IPR005841">
    <property type="entry name" value="Alpha-D-phosphohexomutase_SF"/>
</dbReference>
<dbReference type="CDD" id="cd05799">
    <property type="entry name" value="PGM2"/>
    <property type="match status" value="1"/>
</dbReference>
<evidence type="ECO:0000256" key="7">
    <source>
        <dbReference type="RuleBase" id="RU004326"/>
    </source>
</evidence>
<dbReference type="SUPFAM" id="SSF53738">
    <property type="entry name" value="Phosphoglucomutase, first 3 domains"/>
    <property type="match status" value="3"/>
</dbReference>
<evidence type="ECO:0000259" key="11">
    <source>
        <dbReference type="Pfam" id="PF02880"/>
    </source>
</evidence>
<dbReference type="Gene3D" id="3.40.120.10">
    <property type="entry name" value="Alpha-D-Glucose-1,6-Bisphosphate, subunit A, domain 3"/>
    <property type="match status" value="3"/>
</dbReference>
<comment type="similarity">
    <text evidence="2 7">Belongs to the phosphohexose mutase family.</text>
</comment>
<feature type="coiled-coil region" evidence="8">
    <location>
        <begin position="562"/>
        <end position="589"/>
    </location>
</feature>
<keyword evidence="3" id="KW-0597">Phosphoprotein</keyword>
<keyword evidence="8" id="KW-0175">Coiled coil</keyword>
<dbReference type="STRING" id="1817867.A3F83_09520"/>
<comment type="caution">
    <text evidence="12">The sequence shown here is derived from an EMBL/GenBank/DDBJ whole genome shotgun (WGS) entry which is preliminary data.</text>
</comment>
<dbReference type="Pfam" id="PF02880">
    <property type="entry name" value="PGM_PMM_III"/>
    <property type="match status" value="1"/>
</dbReference>
<dbReference type="Pfam" id="PF02879">
    <property type="entry name" value="PGM_PMM_II"/>
    <property type="match status" value="1"/>
</dbReference>
<reference evidence="12 13" key="1">
    <citation type="journal article" date="2016" name="Nat. Commun.">
        <title>Thousands of microbial genomes shed light on interconnected biogeochemical processes in an aquifer system.</title>
        <authorList>
            <person name="Anantharaman K."/>
            <person name="Brown C.T."/>
            <person name="Hug L.A."/>
            <person name="Sharon I."/>
            <person name="Castelle C.J."/>
            <person name="Probst A.J."/>
            <person name="Thomas B.C."/>
            <person name="Singh A."/>
            <person name="Wilkins M.J."/>
            <person name="Karaoz U."/>
            <person name="Brodie E.L."/>
            <person name="Williams K.H."/>
            <person name="Hubbard S.S."/>
            <person name="Banfield J.F."/>
        </authorList>
    </citation>
    <scope>NUCLEOTIDE SEQUENCE [LARGE SCALE GENOMIC DNA]</scope>
</reference>
<evidence type="ECO:0000256" key="4">
    <source>
        <dbReference type="ARBA" id="ARBA00022723"/>
    </source>
</evidence>
<dbReference type="Pfam" id="PF02878">
    <property type="entry name" value="PGM_PMM_I"/>
    <property type="match status" value="1"/>
</dbReference>
<evidence type="ECO:0000313" key="12">
    <source>
        <dbReference type="EMBL" id="OGG05164.1"/>
    </source>
</evidence>
<dbReference type="InterPro" id="IPR036900">
    <property type="entry name" value="A-D-PHexomutase_C_sf"/>
</dbReference>
<dbReference type="GO" id="GO:0005975">
    <property type="term" value="P:carbohydrate metabolic process"/>
    <property type="evidence" value="ECO:0007669"/>
    <property type="project" value="InterPro"/>
</dbReference>
<dbReference type="EMBL" id="MFIX01000084">
    <property type="protein sequence ID" value="OGG05164.1"/>
    <property type="molecule type" value="Genomic_DNA"/>
</dbReference>
<feature type="domain" description="Alpha-D-phosphohexomutase alpha/beta/alpha" evidence="10">
    <location>
        <begin position="213"/>
        <end position="317"/>
    </location>
</feature>
<gene>
    <name evidence="12" type="ORF">A3F83_09520</name>
</gene>
<comment type="cofactor">
    <cofactor evidence="1">
        <name>Mg(2+)</name>
        <dbReference type="ChEBI" id="CHEBI:18420"/>
    </cofactor>
</comment>
<evidence type="ECO:0000259" key="10">
    <source>
        <dbReference type="Pfam" id="PF02879"/>
    </source>
</evidence>
<evidence type="ECO:0000256" key="2">
    <source>
        <dbReference type="ARBA" id="ARBA00010231"/>
    </source>
</evidence>
<dbReference type="InterPro" id="IPR005845">
    <property type="entry name" value="A-D-PHexomutase_a/b/a-II"/>
</dbReference>
<keyword evidence="5 7" id="KW-0460">Magnesium</keyword>
<evidence type="ECO:0008006" key="14">
    <source>
        <dbReference type="Google" id="ProtNLM"/>
    </source>
</evidence>
<dbReference type="SUPFAM" id="SSF55957">
    <property type="entry name" value="Phosphoglucomutase, C-terminal domain"/>
    <property type="match status" value="1"/>
</dbReference>
<organism evidence="12 13">
    <name type="scientific">Candidatus Glassbacteria bacterium RIFCSPLOWO2_12_FULL_58_11</name>
    <dbReference type="NCBI Taxonomy" id="1817867"/>
    <lineage>
        <taxon>Bacteria</taxon>
        <taxon>Candidatus Glassiibacteriota</taxon>
    </lineage>
</organism>
<dbReference type="InterPro" id="IPR016066">
    <property type="entry name" value="A-D-PHexomutase_CS"/>
</dbReference>
<dbReference type="Proteomes" id="UP000179129">
    <property type="component" value="Unassembled WGS sequence"/>
</dbReference>
<dbReference type="GO" id="GO:0000287">
    <property type="term" value="F:magnesium ion binding"/>
    <property type="evidence" value="ECO:0007669"/>
    <property type="project" value="InterPro"/>
</dbReference>
<feature type="domain" description="Alpha-D-phosphohexomutase alpha/beta/alpha" evidence="9">
    <location>
        <begin position="47"/>
        <end position="183"/>
    </location>
</feature>
<dbReference type="GO" id="GO:0006166">
    <property type="term" value="P:purine ribonucleoside salvage"/>
    <property type="evidence" value="ECO:0007669"/>
    <property type="project" value="TreeGrafter"/>
</dbReference>
<evidence type="ECO:0000256" key="8">
    <source>
        <dbReference type="SAM" id="Coils"/>
    </source>
</evidence>
<evidence type="ECO:0000256" key="1">
    <source>
        <dbReference type="ARBA" id="ARBA00001946"/>
    </source>
</evidence>
<dbReference type="PANTHER" id="PTHR45745:SF1">
    <property type="entry name" value="PHOSPHOGLUCOMUTASE 2B-RELATED"/>
    <property type="match status" value="1"/>
</dbReference>
<protein>
    <recommendedName>
        <fullName evidence="14">Phosphoglucomutase</fullName>
    </recommendedName>
</protein>
<accession>A0A1F5YYK9</accession>
<evidence type="ECO:0000313" key="13">
    <source>
        <dbReference type="Proteomes" id="UP000179129"/>
    </source>
</evidence>
<keyword evidence="4 7" id="KW-0479">Metal-binding</keyword>
<dbReference type="PANTHER" id="PTHR45745">
    <property type="entry name" value="PHOSPHOMANNOMUTASE 45A"/>
    <property type="match status" value="1"/>
</dbReference>
<dbReference type="GO" id="GO:0008973">
    <property type="term" value="F:phosphopentomutase activity"/>
    <property type="evidence" value="ECO:0007669"/>
    <property type="project" value="TreeGrafter"/>
</dbReference>
<evidence type="ECO:0000256" key="3">
    <source>
        <dbReference type="ARBA" id="ARBA00022553"/>
    </source>
</evidence>
<dbReference type="PRINTS" id="PR00509">
    <property type="entry name" value="PGMPMM"/>
</dbReference>